<feature type="chain" id="PRO_5006442722" description="Lipoprotein" evidence="2">
    <location>
        <begin position="22"/>
        <end position="142"/>
    </location>
</feature>
<keyword evidence="2" id="KW-0732">Signal</keyword>
<name>A0A0R3L543_9BRAD</name>
<feature type="signal peptide" evidence="2">
    <location>
        <begin position="1"/>
        <end position="21"/>
    </location>
</feature>
<sequence>MRNFSLSASLACSLAGCVTYAYPIVEPPPPYAVLPVDESMSCSGIAASFRYAARRAARLEYWLAAGPLAGYGYERYPLDAPKQLIDERRRLDALADLQRYKGCTVMEPGPAVVEERLKLEGSVRPPPPVPPMPPPVVLNSKG</sequence>
<keyword evidence="4" id="KW-1185">Reference proteome</keyword>
<feature type="compositionally biased region" description="Pro residues" evidence="1">
    <location>
        <begin position="124"/>
        <end position="136"/>
    </location>
</feature>
<proteinExistence type="predicted"/>
<gene>
    <name evidence="3" type="ORF">CQ12_07175</name>
</gene>
<comment type="caution">
    <text evidence="3">The sequence shown here is derived from an EMBL/GenBank/DDBJ whole genome shotgun (WGS) entry which is preliminary data.</text>
</comment>
<dbReference type="PROSITE" id="PS51257">
    <property type="entry name" value="PROKAR_LIPOPROTEIN"/>
    <property type="match status" value="1"/>
</dbReference>
<evidence type="ECO:0000313" key="4">
    <source>
        <dbReference type="Proteomes" id="UP000050863"/>
    </source>
</evidence>
<evidence type="ECO:0000256" key="2">
    <source>
        <dbReference type="SAM" id="SignalP"/>
    </source>
</evidence>
<dbReference type="EMBL" id="LLXZ01000152">
    <property type="protein sequence ID" value="KRR02842.1"/>
    <property type="molecule type" value="Genomic_DNA"/>
</dbReference>
<evidence type="ECO:0008006" key="5">
    <source>
        <dbReference type="Google" id="ProtNLM"/>
    </source>
</evidence>
<evidence type="ECO:0000313" key="3">
    <source>
        <dbReference type="EMBL" id="KRR02842.1"/>
    </source>
</evidence>
<evidence type="ECO:0000256" key="1">
    <source>
        <dbReference type="SAM" id="MobiDB-lite"/>
    </source>
</evidence>
<protein>
    <recommendedName>
        <fullName evidence="5">Lipoprotein</fullName>
    </recommendedName>
</protein>
<feature type="region of interest" description="Disordered" evidence="1">
    <location>
        <begin position="121"/>
        <end position="142"/>
    </location>
</feature>
<dbReference type="AlphaFoldDB" id="A0A0R3L543"/>
<dbReference type="Proteomes" id="UP000050863">
    <property type="component" value="Unassembled WGS sequence"/>
</dbReference>
<accession>A0A0R3L543</accession>
<organism evidence="3 4">
    <name type="scientific">Bradyrhizobium jicamae</name>
    <dbReference type="NCBI Taxonomy" id="280332"/>
    <lineage>
        <taxon>Bacteria</taxon>
        <taxon>Pseudomonadati</taxon>
        <taxon>Pseudomonadota</taxon>
        <taxon>Alphaproteobacteria</taxon>
        <taxon>Hyphomicrobiales</taxon>
        <taxon>Nitrobacteraceae</taxon>
        <taxon>Bradyrhizobium</taxon>
    </lineage>
</organism>
<reference evidence="3 4" key="1">
    <citation type="submission" date="2014-03" db="EMBL/GenBank/DDBJ databases">
        <title>Bradyrhizobium valentinum sp. nov., isolated from effective nodules of Lupinus mariae-josephae, a lupine endemic of basic-lime soils in Eastern Spain.</title>
        <authorList>
            <person name="Duran D."/>
            <person name="Rey L."/>
            <person name="Navarro A."/>
            <person name="Busquets A."/>
            <person name="Imperial J."/>
            <person name="Ruiz-Argueso T."/>
        </authorList>
    </citation>
    <scope>NUCLEOTIDE SEQUENCE [LARGE SCALE GENOMIC DNA]</scope>
    <source>
        <strain evidence="3 4">PAC68</strain>
    </source>
</reference>